<evidence type="ECO:0000313" key="1">
    <source>
        <dbReference type="EMBL" id="MCI41826.1"/>
    </source>
</evidence>
<protein>
    <submittedName>
        <fullName evidence="1">Sulfate transporter</fullName>
    </submittedName>
</protein>
<keyword evidence="2" id="KW-1185">Reference proteome</keyword>
<accession>A0A392S1V5</accession>
<reference evidence="1 2" key="1">
    <citation type="journal article" date="2018" name="Front. Plant Sci.">
        <title>Red Clover (Trifolium pratense) and Zigzag Clover (T. medium) - A Picture of Genomic Similarities and Differences.</title>
        <authorList>
            <person name="Dluhosova J."/>
            <person name="Istvanek J."/>
            <person name="Nedelnik J."/>
            <person name="Repkova J."/>
        </authorList>
    </citation>
    <scope>NUCLEOTIDE SEQUENCE [LARGE SCALE GENOMIC DNA]</scope>
    <source>
        <strain evidence="2">cv. 10/8</strain>
        <tissue evidence="1">Leaf</tissue>
    </source>
</reference>
<comment type="caution">
    <text evidence="1">The sequence shown here is derived from an EMBL/GenBank/DDBJ whole genome shotgun (WGS) entry which is preliminary data.</text>
</comment>
<dbReference type="Proteomes" id="UP000265520">
    <property type="component" value="Unassembled WGS sequence"/>
</dbReference>
<dbReference type="EMBL" id="LXQA010296773">
    <property type="protein sequence ID" value="MCI41826.1"/>
    <property type="molecule type" value="Genomic_DNA"/>
</dbReference>
<name>A0A392S1V5_9FABA</name>
<organism evidence="1 2">
    <name type="scientific">Trifolium medium</name>
    <dbReference type="NCBI Taxonomy" id="97028"/>
    <lineage>
        <taxon>Eukaryota</taxon>
        <taxon>Viridiplantae</taxon>
        <taxon>Streptophyta</taxon>
        <taxon>Embryophyta</taxon>
        <taxon>Tracheophyta</taxon>
        <taxon>Spermatophyta</taxon>
        <taxon>Magnoliopsida</taxon>
        <taxon>eudicotyledons</taxon>
        <taxon>Gunneridae</taxon>
        <taxon>Pentapetalae</taxon>
        <taxon>rosids</taxon>
        <taxon>fabids</taxon>
        <taxon>Fabales</taxon>
        <taxon>Fabaceae</taxon>
        <taxon>Papilionoideae</taxon>
        <taxon>50 kb inversion clade</taxon>
        <taxon>NPAAA clade</taxon>
        <taxon>Hologalegina</taxon>
        <taxon>IRL clade</taxon>
        <taxon>Trifolieae</taxon>
        <taxon>Trifolium</taxon>
    </lineage>
</organism>
<sequence>MVCTTMKNLSSKLIRSYRSQVEDLTWARQGVIATVINGESVPLVQQRIEDGGFNNIVITPLGADKVVLHTGIAEN</sequence>
<feature type="non-terminal residue" evidence="1">
    <location>
        <position position="75"/>
    </location>
</feature>
<dbReference type="AlphaFoldDB" id="A0A392S1V5"/>
<proteinExistence type="predicted"/>
<evidence type="ECO:0000313" key="2">
    <source>
        <dbReference type="Proteomes" id="UP000265520"/>
    </source>
</evidence>